<dbReference type="InterPro" id="IPR036179">
    <property type="entry name" value="Ig-like_dom_sf"/>
</dbReference>
<dbReference type="InterPro" id="IPR013098">
    <property type="entry name" value="Ig_I-set"/>
</dbReference>
<dbReference type="Gene3D" id="2.60.40.10">
    <property type="entry name" value="Immunoglobulins"/>
    <property type="match status" value="1"/>
</dbReference>
<dbReference type="Proteomes" id="UP000054359">
    <property type="component" value="Unassembled WGS sequence"/>
</dbReference>
<accession>A0A087UNP2</accession>
<dbReference type="AlphaFoldDB" id="A0A087UNP2"/>
<dbReference type="Pfam" id="PF07679">
    <property type="entry name" value="I-set"/>
    <property type="match status" value="1"/>
</dbReference>
<feature type="domain" description="Ig-like" evidence="1">
    <location>
        <begin position="1"/>
        <end position="56"/>
    </location>
</feature>
<proteinExistence type="predicted"/>
<gene>
    <name evidence="2" type="ORF">X975_21340</name>
</gene>
<protein>
    <recommendedName>
        <fullName evidence="1">Ig-like domain-containing protein</fullName>
    </recommendedName>
</protein>
<dbReference type="InterPro" id="IPR007110">
    <property type="entry name" value="Ig-like_dom"/>
</dbReference>
<keyword evidence="3" id="KW-1185">Reference proteome</keyword>
<dbReference type="EMBL" id="KK120761">
    <property type="protein sequence ID" value="KFM78981.1"/>
    <property type="molecule type" value="Genomic_DNA"/>
</dbReference>
<evidence type="ECO:0000313" key="3">
    <source>
        <dbReference type="Proteomes" id="UP000054359"/>
    </source>
</evidence>
<dbReference type="InterPro" id="IPR013783">
    <property type="entry name" value="Ig-like_fold"/>
</dbReference>
<dbReference type="OrthoDB" id="6415824at2759"/>
<dbReference type="SUPFAM" id="SSF48726">
    <property type="entry name" value="Immunoglobulin"/>
    <property type="match status" value="1"/>
</dbReference>
<reference evidence="2 3" key="1">
    <citation type="submission" date="2013-11" db="EMBL/GenBank/DDBJ databases">
        <title>Genome sequencing of Stegodyphus mimosarum.</title>
        <authorList>
            <person name="Bechsgaard J."/>
        </authorList>
    </citation>
    <scope>NUCLEOTIDE SEQUENCE [LARGE SCALE GENOMIC DNA]</scope>
</reference>
<dbReference type="CDD" id="cd00096">
    <property type="entry name" value="Ig"/>
    <property type="match status" value="1"/>
</dbReference>
<organism evidence="2 3">
    <name type="scientific">Stegodyphus mimosarum</name>
    <name type="common">African social velvet spider</name>
    <dbReference type="NCBI Taxonomy" id="407821"/>
    <lineage>
        <taxon>Eukaryota</taxon>
        <taxon>Metazoa</taxon>
        <taxon>Ecdysozoa</taxon>
        <taxon>Arthropoda</taxon>
        <taxon>Chelicerata</taxon>
        <taxon>Arachnida</taxon>
        <taxon>Araneae</taxon>
        <taxon>Araneomorphae</taxon>
        <taxon>Entelegynae</taxon>
        <taxon>Eresoidea</taxon>
        <taxon>Eresidae</taxon>
        <taxon>Stegodyphus</taxon>
    </lineage>
</organism>
<feature type="non-terminal residue" evidence="2">
    <location>
        <position position="56"/>
    </location>
</feature>
<evidence type="ECO:0000313" key="2">
    <source>
        <dbReference type="EMBL" id="KFM78981.1"/>
    </source>
</evidence>
<sequence length="56" mass="6438">MIMRGRSPVLYKWYKNGFLLQETPKVSPEFNEKFTTLVFDPVEESSVGNYTCSVSS</sequence>
<evidence type="ECO:0000259" key="1">
    <source>
        <dbReference type="PROSITE" id="PS50835"/>
    </source>
</evidence>
<name>A0A087UNP2_STEMI</name>
<dbReference type="PROSITE" id="PS50835">
    <property type="entry name" value="IG_LIKE"/>
    <property type="match status" value="1"/>
</dbReference>